<dbReference type="Proteomes" id="UP000095645">
    <property type="component" value="Unassembled WGS sequence"/>
</dbReference>
<accession>A0A174DGB0</accession>
<evidence type="ECO:0000313" key="1">
    <source>
        <dbReference type="EMBL" id="CUO23228.1"/>
    </source>
</evidence>
<protein>
    <submittedName>
        <fullName evidence="1">Uncharacterized protein</fullName>
    </submittedName>
</protein>
<reference evidence="1 2" key="1">
    <citation type="submission" date="2015-09" db="EMBL/GenBank/DDBJ databases">
        <authorList>
            <consortium name="Pathogen Informatics"/>
        </authorList>
    </citation>
    <scope>NUCLEOTIDE SEQUENCE [LARGE SCALE GENOMIC DNA]</scope>
    <source>
        <strain evidence="1 2">2789STDY5834861</strain>
    </source>
</reference>
<dbReference type="EMBL" id="CYZP01000019">
    <property type="protein sequence ID" value="CUO23228.1"/>
    <property type="molecule type" value="Genomic_DNA"/>
</dbReference>
<dbReference type="AlphaFoldDB" id="A0A174DGB0"/>
<sequence length="136" mass="16360">MFRILKINRNRIFSIVIYPYTAFWTHKHIRIRICIIPPVVFFRGNCEKSRTAIRSAVHLIILIRCAANKNPYPTLRLNAFFCFHDKGFFMNSRRKIFLYINIRCNSFSGLNLIPNFHWKPSLKRIIKRLKCKIIQF</sequence>
<gene>
    <name evidence="1" type="ORF">ERS852476_02243</name>
</gene>
<evidence type="ECO:0000313" key="2">
    <source>
        <dbReference type="Proteomes" id="UP000095645"/>
    </source>
</evidence>
<name>A0A174DGB0_9FIRM</name>
<proteinExistence type="predicted"/>
<organism evidence="1 2">
    <name type="scientific">Blautia obeum</name>
    <dbReference type="NCBI Taxonomy" id="40520"/>
    <lineage>
        <taxon>Bacteria</taxon>
        <taxon>Bacillati</taxon>
        <taxon>Bacillota</taxon>
        <taxon>Clostridia</taxon>
        <taxon>Lachnospirales</taxon>
        <taxon>Lachnospiraceae</taxon>
        <taxon>Blautia</taxon>
    </lineage>
</organism>